<sequence>MQRVHNCIHGLLCILERLSLPVITAESCTSGALASALSSRPKSPTMLLGGIVAYSNSIKERMLSVNPSILDEKEGPGEVSKECALAMARGAIQHGGMLDIRGQGIGISTTGFLNGGPPGREGEVWIGCYWRFKDKIGSRAEQFWVKCEEDNIEKQSHDEVADKRDQEKHWVVDKALNVILEVVADLDKSDSRRR</sequence>
<dbReference type="SUPFAM" id="SSF142433">
    <property type="entry name" value="CinA-like"/>
    <property type="match status" value="1"/>
</dbReference>
<protein>
    <submittedName>
        <fullName evidence="3">CinA-domain-containing protein</fullName>
    </submittedName>
</protein>
<evidence type="ECO:0000313" key="3">
    <source>
        <dbReference type="EMBL" id="KZT23756.1"/>
    </source>
</evidence>
<dbReference type="STRING" id="1314782.A0A165RG24"/>
<reference evidence="3 4" key="1">
    <citation type="journal article" date="2016" name="Mol. Biol. Evol.">
        <title>Comparative Genomics of Early-Diverging Mushroom-Forming Fungi Provides Insights into the Origins of Lignocellulose Decay Capabilities.</title>
        <authorList>
            <person name="Nagy L.G."/>
            <person name="Riley R."/>
            <person name="Tritt A."/>
            <person name="Adam C."/>
            <person name="Daum C."/>
            <person name="Floudas D."/>
            <person name="Sun H."/>
            <person name="Yadav J.S."/>
            <person name="Pangilinan J."/>
            <person name="Larsson K.H."/>
            <person name="Matsuura K."/>
            <person name="Barry K."/>
            <person name="Labutti K."/>
            <person name="Kuo R."/>
            <person name="Ohm R.A."/>
            <person name="Bhattacharya S.S."/>
            <person name="Shirouzu T."/>
            <person name="Yoshinaga Y."/>
            <person name="Martin F.M."/>
            <person name="Grigoriev I.V."/>
            <person name="Hibbett D.S."/>
        </authorList>
    </citation>
    <scope>NUCLEOTIDE SEQUENCE [LARGE SCALE GENOMIC DNA]</scope>
    <source>
        <strain evidence="3 4">HHB14362 ss-1</strain>
    </source>
</reference>
<keyword evidence="4" id="KW-1185">Reference proteome</keyword>
<name>A0A165RG24_9AGAM</name>
<dbReference type="EMBL" id="KV425582">
    <property type="protein sequence ID" value="KZT23756.1"/>
    <property type="molecule type" value="Genomic_DNA"/>
</dbReference>
<feature type="signal peptide" evidence="1">
    <location>
        <begin position="1"/>
        <end position="25"/>
    </location>
</feature>
<feature type="chain" id="PRO_5007865734" evidence="1">
    <location>
        <begin position="26"/>
        <end position="194"/>
    </location>
</feature>
<dbReference type="Gene3D" id="3.90.950.20">
    <property type="entry name" value="CinA-like"/>
    <property type="match status" value="1"/>
</dbReference>
<accession>A0A165RG24</accession>
<organism evidence="3 4">
    <name type="scientific">Neolentinus lepideus HHB14362 ss-1</name>
    <dbReference type="NCBI Taxonomy" id="1314782"/>
    <lineage>
        <taxon>Eukaryota</taxon>
        <taxon>Fungi</taxon>
        <taxon>Dikarya</taxon>
        <taxon>Basidiomycota</taxon>
        <taxon>Agaricomycotina</taxon>
        <taxon>Agaricomycetes</taxon>
        <taxon>Gloeophyllales</taxon>
        <taxon>Gloeophyllaceae</taxon>
        <taxon>Neolentinus</taxon>
    </lineage>
</organism>
<dbReference type="InterPro" id="IPR008136">
    <property type="entry name" value="CinA_C"/>
</dbReference>
<evidence type="ECO:0000259" key="2">
    <source>
        <dbReference type="Pfam" id="PF02464"/>
    </source>
</evidence>
<dbReference type="OrthoDB" id="3218144at2759"/>
<dbReference type="InParanoid" id="A0A165RG24"/>
<dbReference type="AlphaFoldDB" id="A0A165RG24"/>
<keyword evidence="1" id="KW-0732">Signal</keyword>
<dbReference type="NCBIfam" id="TIGR00199">
    <property type="entry name" value="PncC_domain"/>
    <property type="match status" value="1"/>
</dbReference>
<evidence type="ECO:0000313" key="4">
    <source>
        <dbReference type="Proteomes" id="UP000076761"/>
    </source>
</evidence>
<dbReference type="InterPro" id="IPR036653">
    <property type="entry name" value="CinA-like_C"/>
</dbReference>
<proteinExistence type="predicted"/>
<gene>
    <name evidence="3" type="ORF">NEOLEDRAFT_1135860</name>
</gene>
<feature type="domain" description="CinA C-terminal" evidence="2">
    <location>
        <begin position="17"/>
        <end position="131"/>
    </location>
</feature>
<evidence type="ECO:0000256" key="1">
    <source>
        <dbReference type="SAM" id="SignalP"/>
    </source>
</evidence>
<dbReference type="Proteomes" id="UP000076761">
    <property type="component" value="Unassembled WGS sequence"/>
</dbReference>
<dbReference type="Pfam" id="PF02464">
    <property type="entry name" value="CinA"/>
    <property type="match status" value="1"/>
</dbReference>